<dbReference type="Proteomes" id="UP001634394">
    <property type="component" value="Unassembled WGS sequence"/>
</dbReference>
<reference evidence="1 2" key="1">
    <citation type="submission" date="2024-11" db="EMBL/GenBank/DDBJ databases">
        <title>Chromosome-level genome assembly of the freshwater bivalve Anodonta woodiana.</title>
        <authorList>
            <person name="Chen X."/>
        </authorList>
    </citation>
    <scope>NUCLEOTIDE SEQUENCE [LARGE SCALE GENOMIC DNA]</scope>
    <source>
        <strain evidence="1">MN2024</strain>
        <tissue evidence="1">Gills</tissue>
    </source>
</reference>
<keyword evidence="2" id="KW-1185">Reference proteome</keyword>
<evidence type="ECO:0008006" key="3">
    <source>
        <dbReference type="Google" id="ProtNLM"/>
    </source>
</evidence>
<dbReference type="AlphaFoldDB" id="A0ABD3W328"/>
<dbReference type="EMBL" id="JBJQND010000008">
    <property type="protein sequence ID" value="KAL3867806.1"/>
    <property type="molecule type" value="Genomic_DNA"/>
</dbReference>
<gene>
    <name evidence="1" type="ORF">ACJMK2_040653</name>
</gene>
<protein>
    <recommendedName>
        <fullName evidence="3">OTU domain-containing protein</fullName>
    </recommendedName>
</protein>
<name>A0ABD3W328_SINWO</name>
<sequence length="142" mass="15966">MDNYVDHINGIPLTTRGDGDCLFNAVSNLLCGYETMFVKLKYLTCINLDSSVIGEFSNAWTFITLADAINMKIRVIYPYANGANDIACNTLNTKFKTYGNFDNRHQLAWYESGDVPTPGPGKWYTVNHFAAVIHVVHMIAYQ</sequence>
<organism evidence="1 2">
    <name type="scientific">Sinanodonta woodiana</name>
    <name type="common">Chinese pond mussel</name>
    <name type="synonym">Anodonta woodiana</name>
    <dbReference type="NCBI Taxonomy" id="1069815"/>
    <lineage>
        <taxon>Eukaryota</taxon>
        <taxon>Metazoa</taxon>
        <taxon>Spiralia</taxon>
        <taxon>Lophotrochozoa</taxon>
        <taxon>Mollusca</taxon>
        <taxon>Bivalvia</taxon>
        <taxon>Autobranchia</taxon>
        <taxon>Heteroconchia</taxon>
        <taxon>Palaeoheterodonta</taxon>
        <taxon>Unionida</taxon>
        <taxon>Unionoidea</taxon>
        <taxon>Unionidae</taxon>
        <taxon>Unioninae</taxon>
        <taxon>Sinanodonta</taxon>
    </lineage>
</organism>
<evidence type="ECO:0000313" key="1">
    <source>
        <dbReference type="EMBL" id="KAL3867806.1"/>
    </source>
</evidence>
<comment type="caution">
    <text evidence="1">The sequence shown here is derived from an EMBL/GenBank/DDBJ whole genome shotgun (WGS) entry which is preliminary data.</text>
</comment>
<accession>A0ABD3W328</accession>
<evidence type="ECO:0000313" key="2">
    <source>
        <dbReference type="Proteomes" id="UP001634394"/>
    </source>
</evidence>
<proteinExistence type="predicted"/>